<evidence type="ECO:0000313" key="10">
    <source>
        <dbReference type="Proteomes" id="UP000653411"/>
    </source>
</evidence>
<proteinExistence type="predicted"/>
<dbReference type="AlphaFoldDB" id="A0A917XB78"/>
<sequence>MFQFALRMAAHRISSLLAVACAVLGAAALITATGVLAESGLRSRLPPGRLGGADVVVAADQEYHVAGDLPIALPERATVPAGLTARLARLPGVVLAVGDLGFPAAVTDPHGRLLPAAAGQDPAAAGHGWSSTRLLADARVEGRAPATPTEVAVAATTGLSVGDCVHITANGHAATAYRVTALVHSPDAEIYFTDTRATQLSNRAPKKPSAASGEGGMGAGTDTGVGTGTDANAGVGTDTGAGVGTDTGADAGTDTGADADADADADVGTNANAGTDADAGTNANAGTDADADADVGTNANAGTDADAGAVAGGAVVAVPRSAVVTGGSALAIRGTVSARTGGPARTASSAHTAAPRAGTVDLIGLRVFPGDRERVAAEVRGVVAGSGLKVLTGADRGTAVAPGVGSARSLLVLLAGSLAGIVLLITGFVTTGALGVAIAGQRRDLALMRAVGATPRQIRRLAAAQSTAVAAVALVPGIALGYLLADRFRTLLVHRDVLPDRLPLTLSPFPALATVLLLVAVVRTAARCAAWRTSKMPATEAVAESRSEPRAPSRPRTAAGLLLIAASCALSVTPLLQRTAIGASATSIAGIVAAIGLALAGPALVRAAGEAVVRRLRPGVSAPTWLALSNVRAYAQRVTGVVSPLAMAVVFVLTYALAQTTVLAATSDDTRTGTLGQYRLSAAALGGLPTDTLAAVRRLPGVRAAAPVGTTTVVWPYRQFGDTDTESAAALILTPAARDVLDLGVTQGGLAGLTGATVAVSSEVAGPRDAGLGSRVRLFLGDGAPVEARVVAVYDRGLGFGPVVLSRDLAAGHTTSGLDQSLLVRTDGTATAERGLTALAAARPGLALSDTAPEAGADTPPEVWVNLAVIVVLLGYLLLSIANRLVAATAQRRTEIAALRLVGTTPRQILAMMRREAGVIAAAALVSGAALSALPLVLLGEGFLDRPWPAGPGWPAPAAAVTVVVTSYVTIELPTRRALRVPPAEAVRAP</sequence>
<keyword evidence="2" id="KW-1003">Cell membrane</keyword>
<evidence type="ECO:0000256" key="5">
    <source>
        <dbReference type="ARBA" id="ARBA00023136"/>
    </source>
</evidence>
<feature type="compositionally biased region" description="Gly residues" evidence="6">
    <location>
        <begin position="213"/>
        <end position="227"/>
    </location>
</feature>
<dbReference type="Proteomes" id="UP000653411">
    <property type="component" value="Unassembled WGS sequence"/>
</dbReference>
<feature type="transmembrane region" description="Helical" evidence="7">
    <location>
        <begin position="410"/>
        <end position="440"/>
    </location>
</feature>
<reference evidence="9" key="2">
    <citation type="submission" date="2020-09" db="EMBL/GenBank/DDBJ databases">
        <authorList>
            <person name="Sun Q."/>
            <person name="Zhou Y."/>
        </authorList>
    </citation>
    <scope>NUCLEOTIDE SEQUENCE</scope>
    <source>
        <strain evidence="9">CGMCC 4.7110</strain>
    </source>
</reference>
<feature type="transmembrane region" description="Helical" evidence="7">
    <location>
        <begin position="588"/>
        <end position="608"/>
    </location>
</feature>
<dbReference type="PANTHER" id="PTHR30287">
    <property type="entry name" value="MEMBRANE COMPONENT OF PREDICTED ABC SUPERFAMILY METABOLITE UPTAKE TRANSPORTER"/>
    <property type="match status" value="1"/>
</dbReference>
<feature type="transmembrane region" description="Helical" evidence="7">
    <location>
        <begin position="558"/>
        <end position="576"/>
    </location>
</feature>
<feature type="domain" description="ABC3 transporter permease C-terminal" evidence="8">
    <location>
        <begin position="417"/>
        <end position="537"/>
    </location>
</feature>
<evidence type="ECO:0000256" key="4">
    <source>
        <dbReference type="ARBA" id="ARBA00022989"/>
    </source>
</evidence>
<protein>
    <recommendedName>
        <fullName evidence="8">ABC3 transporter permease C-terminal domain-containing protein</fullName>
    </recommendedName>
</protein>
<dbReference type="InterPro" id="IPR038766">
    <property type="entry name" value="Membrane_comp_ABC_pdt"/>
</dbReference>
<organism evidence="9 10">
    <name type="scientific">Streptomyces fuscichromogenes</name>
    <dbReference type="NCBI Taxonomy" id="1324013"/>
    <lineage>
        <taxon>Bacteria</taxon>
        <taxon>Bacillati</taxon>
        <taxon>Actinomycetota</taxon>
        <taxon>Actinomycetes</taxon>
        <taxon>Kitasatosporales</taxon>
        <taxon>Streptomycetaceae</taxon>
        <taxon>Streptomyces</taxon>
    </lineage>
</organism>
<dbReference type="InterPro" id="IPR003838">
    <property type="entry name" value="ABC3_permease_C"/>
</dbReference>
<evidence type="ECO:0000256" key="3">
    <source>
        <dbReference type="ARBA" id="ARBA00022692"/>
    </source>
</evidence>
<keyword evidence="4 7" id="KW-1133">Transmembrane helix</keyword>
<feature type="transmembrane region" description="Helical" evidence="7">
    <location>
        <begin position="505"/>
        <end position="526"/>
    </location>
</feature>
<keyword evidence="10" id="KW-1185">Reference proteome</keyword>
<reference evidence="9" key="1">
    <citation type="journal article" date="2014" name="Int. J. Syst. Evol. Microbiol.">
        <title>Complete genome sequence of Corynebacterium casei LMG S-19264T (=DSM 44701T), isolated from a smear-ripened cheese.</title>
        <authorList>
            <consortium name="US DOE Joint Genome Institute (JGI-PGF)"/>
            <person name="Walter F."/>
            <person name="Albersmeier A."/>
            <person name="Kalinowski J."/>
            <person name="Ruckert C."/>
        </authorList>
    </citation>
    <scope>NUCLEOTIDE SEQUENCE</scope>
    <source>
        <strain evidence="9">CGMCC 4.7110</strain>
    </source>
</reference>
<gene>
    <name evidence="9" type="ORF">GCM10011578_027950</name>
</gene>
<feature type="transmembrane region" description="Helical" evidence="7">
    <location>
        <begin position="952"/>
        <end position="971"/>
    </location>
</feature>
<comment type="caution">
    <text evidence="9">The sequence shown here is derived from an EMBL/GenBank/DDBJ whole genome shotgun (WGS) entry which is preliminary data.</text>
</comment>
<feature type="transmembrane region" description="Helical" evidence="7">
    <location>
        <begin position="917"/>
        <end position="940"/>
    </location>
</feature>
<evidence type="ECO:0000256" key="1">
    <source>
        <dbReference type="ARBA" id="ARBA00004651"/>
    </source>
</evidence>
<dbReference type="GO" id="GO:0005886">
    <property type="term" value="C:plasma membrane"/>
    <property type="evidence" value="ECO:0007669"/>
    <property type="project" value="UniProtKB-SubCell"/>
</dbReference>
<evidence type="ECO:0000256" key="7">
    <source>
        <dbReference type="SAM" id="Phobius"/>
    </source>
</evidence>
<accession>A0A917XB78</accession>
<feature type="domain" description="ABC3 transporter permease C-terminal" evidence="8">
    <location>
        <begin position="869"/>
        <end position="983"/>
    </location>
</feature>
<dbReference type="EMBL" id="BMML01000005">
    <property type="protein sequence ID" value="GGN04622.1"/>
    <property type="molecule type" value="Genomic_DNA"/>
</dbReference>
<keyword evidence="3 7" id="KW-0812">Transmembrane</keyword>
<feature type="transmembrane region" description="Helical" evidence="7">
    <location>
        <begin position="863"/>
        <end position="886"/>
    </location>
</feature>
<evidence type="ECO:0000256" key="6">
    <source>
        <dbReference type="SAM" id="MobiDB-lite"/>
    </source>
</evidence>
<keyword evidence="5 7" id="KW-0472">Membrane</keyword>
<feature type="compositionally biased region" description="Low complexity" evidence="6">
    <location>
        <begin position="266"/>
        <end position="286"/>
    </location>
</feature>
<dbReference type="PANTHER" id="PTHR30287:SF1">
    <property type="entry name" value="INNER MEMBRANE PROTEIN"/>
    <property type="match status" value="1"/>
</dbReference>
<dbReference type="RefSeq" id="WP_229712998.1">
    <property type="nucleotide sequence ID" value="NZ_BMML01000005.1"/>
</dbReference>
<name>A0A917XB78_9ACTN</name>
<feature type="transmembrane region" description="Helical" evidence="7">
    <location>
        <begin position="461"/>
        <end position="485"/>
    </location>
</feature>
<dbReference type="Pfam" id="PF02687">
    <property type="entry name" value="FtsX"/>
    <property type="match status" value="2"/>
</dbReference>
<evidence type="ECO:0000259" key="8">
    <source>
        <dbReference type="Pfam" id="PF02687"/>
    </source>
</evidence>
<feature type="region of interest" description="Disordered" evidence="6">
    <location>
        <begin position="199"/>
        <end position="286"/>
    </location>
</feature>
<evidence type="ECO:0000256" key="2">
    <source>
        <dbReference type="ARBA" id="ARBA00022475"/>
    </source>
</evidence>
<feature type="compositionally biased region" description="Low complexity" evidence="6">
    <location>
        <begin position="246"/>
        <end position="256"/>
    </location>
</feature>
<evidence type="ECO:0000313" key="9">
    <source>
        <dbReference type="EMBL" id="GGN04622.1"/>
    </source>
</evidence>
<comment type="subcellular location">
    <subcellularLocation>
        <location evidence="1">Cell membrane</location>
        <topology evidence="1">Multi-pass membrane protein</topology>
    </subcellularLocation>
</comment>
<feature type="transmembrane region" description="Helical" evidence="7">
    <location>
        <begin position="638"/>
        <end position="658"/>
    </location>
</feature>